<feature type="non-terminal residue" evidence="2">
    <location>
        <position position="1"/>
    </location>
</feature>
<accession>A0ABN8I3N5</accession>
<reference evidence="2" key="1">
    <citation type="submission" date="2022-03" db="EMBL/GenBank/DDBJ databases">
        <authorList>
            <person name="Martin H S."/>
        </authorList>
    </citation>
    <scope>NUCLEOTIDE SEQUENCE</scope>
</reference>
<name>A0ABN8I3N5_9NEOP</name>
<evidence type="ECO:0000313" key="2">
    <source>
        <dbReference type="EMBL" id="CAH2044357.1"/>
    </source>
</evidence>
<feature type="region of interest" description="Disordered" evidence="1">
    <location>
        <begin position="85"/>
        <end position="128"/>
    </location>
</feature>
<protein>
    <submittedName>
        <fullName evidence="2">Uncharacterized protein</fullName>
    </submittedName>
</protein>
<dbReference type="EMBL" id="OW152827">
    <property type="protein sequence ID" value="CAH2044357.1"/>
    <property type="molecule type" value="Genomic_DNA"/>
</dbReference>
<proteinExistence type="predicted"/>
<dbReference type="Proteomes" id="UP000837857">
    <property type="component" value="Chromosome 15"/>
</dbReference>
<gene>
    <name evidence="2" type="ORF">IPOD504_LOCUS4697</name>
</gene>
<feature type="compositionally biased region" description="Pro residues" evidence="1">
    <location>
        <begin position="92"/>
        <end position="116"/>
    </location>
</feature>
<evidence type="ECO:0000256" key="1">
    <source>
        <dbReference type="SAM" id="MobiDB-lite"/>
    </source>
</evidence>
<sequence>MALPWRVSRDALATRPNATARQRGGAWRAWRGCIGSRHLAPYARNSHAADVYFRAYQLSILCYEAVEFVGKIKEADLPWERRELAKPQSRLSPPPPPHRPRRPPNPSSPPRPPAAACPPGALPAVRPPFPRNEVPPDWRAPPRSFSLPESFRVARARALLTYRRVRKDCDRFMCIVTTVYFKVIILEL</sequence>
<evidence type="ECO:0000313" key="3">
    <source>
        <dbReference type="Proteomes" id="UP000837857"/>
    </source>
</evidence>
<keyword evidence="3" id="KW-1185">Reference proteome</keyword>
<organism evidence="2 3">
    <name type="scientific">Iphiclides podalirius</name>
    <name type="common">scarce swallowtail</name>
    <dbReference type="NCBI Taxonomy" id="110791"/>
    <lineage>
        <taxon>Eukaryota</taxon>
        <taxon>Metazoa</taxon>
        <taxon>Ecdysozoa</taxon>
        <taxon>Arthropoda</taxon>
        <taxon>Hexapoda</taxon>
        <taxon>Insecta</taxon>
        <taxon>Pterygota</taxon>
        <taxon>Neoptera</taxon>
        <taxon>Endopterygota</taxon>
        <taxon>Lepidoptera</taxon>
        <taxon>Glossata</taxon>
        <taxon>Ditrysia</taxon>
        <taxon>Papilionoidea</taxon>
        <taxon>Papilionidae</taxon>
        <taxon>Papilioninae</taxon>
        <taxon>Iphiclides</taxon>
    </lineage>
</organism>